<evidence type="ECO:0000313" key="1">
    <source>
        <dbReference type="EMBL" id="MBK6087445.1"/>
    </source>
</evidence>
<dbReference type="RefSeq" id="WP_201426750.1">
    <property type="nucleotide sequence ID" value="NZ_JAEQMG010000035.1"/>
</dbReference>
<sequence length="76" mass="8968">MKYINRQNIRDLQRVTDVIFYGHYINLKRVSVSHHRSPKKLSIQKPTGFPTTVLRSLFSVLQKTINPKRVSVSHHR</sequence>
<organism evidence="1 2">
    <name type="scientific">Ruminococcus difficilis</name>
    <dbReference type="NCBI Taxonomy" id="2763069"/>
    <lineage>
        <taxon>Bacteria</taxon>
        <taxon>Bacillati</taxon>
        <taxon>Bacillota</taxon>
        <taxon>Clostridia</taxon>
        <taxon>Eubacteriales</taxon>
        <taxon>Oscillospiraceae</taxon>
        <taxon>Ruminococcus</taxon>
    </lineage>
</organism>
<proteinExistence type="predicted"/>
<dbReference type="EMBL" id="JAEQMG010000035">
    <property type="protein sequence ID" value="MBK6087445.1"/>
    <property type="molecule type" value="Genomic_DNA"/>
</dbReference>
<dbReference type="AlphaFoldDB" id="A0A934TZA2"/>
<comment type="caution">
    <text evidence="1">The sequence shown here is derived from an EMBL/GenBank/DDBJ whole genome shotgun (WGS) entry which is preliminary data.</text>
</comment>
<keyword evidence="2" id="KW-1185">Reference proteome</keyword>
<name>A0A934TZA2_9FIRM</name>
<gene>
    <name evidence="1" type="ORF">JKK62_02065</name>
</gene>
<reference evidence="1" key="1">
    <citation type="submission" date="2021-01" db="EMBL/GenBank/DDBJ databases">
        <title>Genome public.</title>
        <authorList>
            <person name="Liu C."/>
            <person name="Sun Q."/>
        </authorList>
    </citation>
    <scope>NUCLEOTIDE SEQUENCE</scope>
    <source>
        <strain evidence="1">M6</strain>
    </source>
</reference>
<protein>
    <submittedName>
        <fullName evidence="1">Uncharacterized protein</fullName>
    </submittedName>
</protein>
<evidence type="ECO:0000313" key="2">
    <source>
        <dbReference type="Proteomes" id="UP000633365"/>
    </source>
</evidence>
<dbReference type="Proteomes" id="UP000633365">
    <property type="component" value="Unassembled WGS sequence"/>
</dbReference>
<accession>A0A934TZA2</accession>